<evidence type="ECO:0000259" key="1">
    <source>
        <dbReference type="SMART" id="SM00871"/>
    </source>
</evidence>
<evidence type="ECO:0000313" key="2">
    <source>
        <dbReference type="EMBL" id="QDT33455.1"/>
    </source>
</evidence>
<organism evidence="2 3">
    <name type="scientific">Thalassoglobus polymorphus</name>
    <dbReference type="NCBI Taxonomy" id="2527994"/>
    <lineage>
        <taxon>Bacteria</taxon>
        <taxon>Pseudomonadati</taxon>
        <taxon>Planctomycetota</taxon>
        <taxon>Planctomycetia</taxon>
        <taxon>Planctomycetales</taxon>
        <taxon>Planctomycetaceae</taxon>
        <taxon>Thalassoglobus</taxon>
    </lineage>
</organism>
<dbReference type="InterPro" id="IPR019587">
    <property type="entry name" value="Polyketide_cyclase/dehydratase"/>
</dbReference>
<dbReference type="SUPFAM" id="SSF55961">
    <property type="entry name" value="Bet v1-like"/>
    <property type="match status" value="1"/>
</dbReference>
<dbReference type="Proteomes" id="UP000315724">
    <property type="component" value="Chromosome"/>
</dbReference>
<dbReference type="Gene3D" id="3.30.530.20">
    <property type="match status" value="1"/>
</dbReference>
<reference evidence="2 3" key="1">
    <citation type="submission" date="2019-02" db="EMBL/GenBank/DDBJ databases">
        <title>Deep-cultivation of Planctomycetes and their phenomic and genomic characterization uncovers novel biology.</title>
        <authorList>
            <person name="Wiegand S."/>
            <person name="Jogler M."/>
            <person name="Boedeker C."/>
            <person name="Pinto D."/>
            <person name="Vollmers J."/>
            <person name="Rivas-Marin E."/>
            <person name="Kohn T."/>
            <person name="Peeters S.H."/>
            <person name="Heuer A."/>
            <person name="Rast P."/>
            <person name="Oberbeckmann S."/>
            <person name="Bunk B."/>
            <person name="Jeske O."/>
            <person name="Meyerdierks A."/>
            <person name="Storesund J.E."/>
            <person name="Kallscheuer N."/>
            <person name="Luecker S."/>
            <person name="Lage O.M."/>
            <person name="Pohl T."/>
            <person name="Merkel B.J."/>
            <person name="Hornburger P."/>
            <person name="Mueller R.-W."/>
            <person name="Bruemmer F."/>
            <person name="Labrenz M."/>
            <person name="Spormann A.M."/>
            <person name="Op den Camp H."/>
            <person name="Overmann J."/>
            <person name="Amann R."/>
            <person name="Jetten M.S.M."/>
            <person name="Mascher T."/>
            <person name="Medema M.H."/>
            <person name="Devos D.P."/>
            <person name="Kaster A.-K."/>
            <person name="Ovreas L."/>
            <person name="Rohde M."/>
            <person name="Galperin M.Y."/>
            <person name="Jogler C."/>
        </authorList>
    </citation>
    <scope>NUCLEOTIDE SEQUENCE [LARGE SCALE GENOMIC DNA]</scope>
    <source>
        <strain evidence="2 3">Mal48</strain>
    </source>
</reference>
<sequence length="310" mass="35196">MPKFHVQRSISIDASPEKVFEIISDYSTWTTWSPWLCAEPDAKVTVSQDPASVGSTYAWEGEITGAGEMEHLRLEPSQIIEDEIRFSKPFKSTSSVSFNIDRVDDKTRLTWHMRGAMPWYLFWMVPMTETFIGMDYERGLKMLKEWIETGEIESKTNILGVESIGPLRMIGVRKQCTFEDIGSSMEAAFKEVAEKMTQQNMQIEGEGISVYHHMDAKARTFDYTSGFLIPDSVGEIPADFSTWSIPNVQALATEHVGRYDHLGNAWSAAHQHARYKKLKQSKAGAFEIYKNSCDSTPPAELRTVIYLPLK</sequence>
<dbReference type="InterPro" id="IPR011256">
    <property type="entry name" value="Reg_factor_effector_dom_sf"/>
</dbReference>
<dbReference type="CDD" id="cd07818">
    <property type="entry name" value="SRPBCC_1"/>
    <property type="match status" value="1"/>
</dbReference>
<dbReference type="AlphaFoldDB" id="A0A517QPB2"/>
<dbReference type="EMBL" id="CP036267">
    <property type="protein sequence ID" value="QDT33455.1"/>
    <property type="molecule type" value="Genomic_DNA"/>
</dbReference>
<dbReference type="Pfam" id="PF06445">
    <property type="entry name" value="GyrI-like"/>
    <property type="match status" value="1"/>
</dbReference>
<evidence type="ECO:0000313" key="3">
    <source>
        <dbReference type="Proteomes" id="UP000315724"/>
    </source>
</evidence>
<dbReference type="RefSeq" id="WP_145199779.1">
    <property type="nucleotide sequence ID" value="NZ_CP036267.1"/>
</dbReference>
<feature type="domain" description="AraC effector-binding" evidence="1">
    <location>
        <begin position="157"/>
        <end position="310"/>
    </location>
</feature>
<dbReference type="Gene3D" id="3.20.80.10">
    <property type="entry name" value="Regulatory factor, effector binding domain"/>
    <property type="match status" value="1"/>
</dbReference>
<dbReference type="Pfam" id="PF10604">
    <property type="entry name" value="Polyketide_cyc2"/>
    <property type="match status" value="1"/>
</dbReference>
<name>A0A517QPB2_9PLAN</name>
<proteinExistence type="predicted"/>
<dbReference type="KEGG" id="tpol:Mal48_27080"/>
<protein>
    <submittedName>
        <fullName evidence="2">Bacterial transcription activator, effector binding domain</fullName>
    </submittedName>
</protein>
<dbReference type="SMART" id="SM00871">
    <property type="entry name" value="AraC_E_bind"/>
    <property type="match status" value="1"/>
</dbReference>
<keyword evidence="3" id="KW-1185">Reference proteome</keyword>
<gene>
    <name evidence="2" type="ORF">Mal48_27080</name>
</gene>
<dbReference type="InterPro" id="IPR010499">
    <property type="entry name" value="AraC_E-bd"/>
</dbReference>
<dbReference type="SUPFAM" id="SSF55136">
    <property type="entry name" value="Probable bacterial effector-binding domain"/>
    <property type="match status" value="1"/>
</dbReference>
<dbReference type="OrthoDB" id="9807923at2"/>
<dbReference type="InterPro" id="IPR023393">
    <property type="entry name" value="START-like_dom_sf"/>
</dbReference>
<accession>A0A517QPB2</accession>
<dbReference type="InterPro" id="IPR029442">
    <property type="entry name" value="GyrI-like"/>
</dbReference>